<keyword evidence="1" id="KW-0472">Membrane</keyword>
<gene>
    <name evidence="2" type="ORF">FME64_29250</name>
</gene>
<name>A0AAW4I196_BACTU</name>
<feature type="transmembrane region" description="Helical" evidence="1">
    <location>
        <begin position="67"/>
        <end position="86"/>
    </location>
</feature>
<keyword evidence="1" id="KW-1133">Transmembrane helix</keyword>
<evidence type="ECO:0000313" key="3">
    <source>
        <dbReference type="Proteomes" id="UP000775627"/>
    </source>
</evidence>
<protein>
    <submittedName>
        <fullName evidence="2">Uncharacterized protein</fullName>
    </submittedName>
</protein>
<accession>A0AAW4I196</accession>
<sequence>MRKNFTTASKDVVSEFYEQTKYFFEQSDMISQGIIENYMTMKKVREEIFCTWPEYKKRNFRKRAFEYYLRKIVVVEIIILTFFRAFEGKGQPTLKNVWSYLPNYKFLLPKPHRLESLEEMDVIRVYFSNFMTQPTWEDEIIEYQSKPKVLRLYNMVSNKNEDEDEEILIEMNPEYFDNRKNNYEKLLLKECIAHEKKILDTFVEPEESVYFYKQDITGRLNKNDKEEFKINIVHQKGKQPKKGFPKFLVPKKEELAGDLMKIKLPSGRKKIRRDQLHLPLDFKNGHWTNNSIPLIEEHYKSMSIVNGRDFRKAQEDFNFHSMNSIGSEFFRYDDKVGIAAGVGIGKSTLMLLEIVRLTNLWKFQKDLPKGKGAKVGVWTVNVTEALMLVYRLHQIGVKAVPIIGNANAKKHLKNFVKQVKHENAGNHTINPLAQLAQEYVLQFFKGTCSIESYTGIEEMRKKPCMSLKVAYKPHINENSELDSDTSSLLDAYEEQNKEMVRKKECNCSCPLFNNCGMYVTERLLSESTVWIGTEEAFFYSKPMPLANPYDMTYAEIAHFELDVIFNDEADSLQANSDSLLLSENYLLGSEDTLFEKNFLSVGHNLDVQYPLAGVPIHGSWRFHTKKASDFSHLMHEILKNNLFVRKKVHNKTFGIHQICKQLTESLFEVPHTMLTKNHPFFDLFVTLDMKKTLNRTLRNEKGFIIEREIRNFFNDLEEIKTLDDNPREITQMENEALYSFFEKVVVHLKHMNNHVEIRQLTDLKLKKQLMKYFYFMLTLIMFDFHFKMLITKKSSMELLLNTNIEDINSYYRHTKRYLPFLPSSPTGKHFQYYFREKRKGETGNHIGVLQTYDYLGVGRDFLTNFSSLYEHVSTVTYEDRVPVTDKYQEEYSATYSKGPAMVFMSATMYAEKSLHFHLDVPLSYLMTSVNPSSKVEQFLYPVYEDEDARDNNGLMLPIRVSGIKDKEQALTKMAVELELLIREELEFWNKRGENRKVILVVNSYEQTDWVLKALRPIFKEKVVALTNDPKKGDENHVVLGEIERIAKRKIDILITPLLSINRGYNILKYNQGTRKYQSESYFGSIFFMVRPLIPSDSIDNIIKILNGIYKKQERYMKQSVEDNNPFYMFYNGIKEIRTKTNAQMYHLLSVEENWSQLEEQEDRNVISWFMLINIIQMIGRLQRGQTDVRVYYLDAAFAKQHAIHSFEEDTIQDSMIKIWEELLSANWINEQAKDSLYGYFLDGLRKINKRWKEEKTCQTNTLFTLF</sequence>
<proteinExistence type="predicted"/>
<dbReference type="EMBL" id="VIXF01000006">
    <property type="protein sequence ID" value="MBN9901376.1"/>
    <property type="molecule type" value="Genomic_DNA"/>
</dbReference>
<reference evidence="2" key="2">
    <citation type="journal article" date="2021" name="J. Invertebr. Pathol.">
        <title>Molecular characterization of a Bacillus thuringiensis strain from Argentina, toxic against Lepidoptera and Coleoptera, based on its whole-genome and Cry protein analysis.</title>
        <authorList>
            <person name="Nicolas Lazarte J."/>
            <person name="Pia Valacco M."/>
            <person name="Moreno S."/>
            <person name="Salerno G.L."/>
            <person name="Beron C.M."/>
        </authorList>
    </citation>
    <scope>NUCLEOTIDE SEQUENCE</scope>
    <source>
        <strain evidence="2">FCC7</strain>
    </source>
</reference>
<evidence type="ECO:0000313" key="2">
    <source>
        <dbReference type="EMBL" id="MBN9901376.1"/>
    </source>
</evidence>
<evidence type="ECO:0000256" key="1">
    <source>
        <dbReference type="SAM" id="Phobius"/>
    </source>
</evidence>
<reference evidence="2" key="1">
    <citation type="submission" date="2019-07" db="EMBL/GenBank/DDBJ databases">
        <authorList>
            <person name="Lazarte J.N."/>
            <person name="Poliero A."/>
            <person name="Beron C."/>
        </authorList>
    </citation>
    <scope>NUCLEOTIDE SEQUENCE</scope>
    <source>
        <strain evidence="2">FCC7</strain>
    </source>
</reference>
<dbReference type="Proteomes" id="UP000775627">
    <property type="component" value="Unassembled WGS sequence"/>
</dbReference>
<organism evidence="2 3">
    <name type="scientific">Bacillus thuringiensis</name>
    <dbReference type="NCBI Taxonomy" id="1428"/>
    <lineage>
        <taxon>Bacteria</taxon>
        <taxon>Bacillati</taxon>
        <taxon>Bacillota</taxon>
        <taxon>Bacilli</taxon>
        <taxon>Bacillales</taxon>
        <taxon>Bacillaceae</taxon>
        <taxon>Bacillus</taxon>
        <taxon>Bacillus cereus group</taxon>
    </lineage>
</organism>
<comment type="caution">
    <text evidence="2">The sequence shown here is derived from an EMBL/GenBank/DDBJ whole genome shotgun (WGS) entry which is preliminary data.</text>
</comment>
<dbReference type="RefSeq" id="WP_206905991.1">
    <property type="nucleotide sequence ID" value="NZ_JAWUAH010000016.1"/>
</dbReference>
<keyword evidence="1" id="KW-0812">Transmembrane</keyword>
<dbReference type="AlphaFoldDB" id="A0AAW4I196"/>